<gene>
    <name evidence="3" type="ORF">OCS65_25445</name>
    <name evidence="2" type="ORF">RAJCM14343_0883</name>
</gene>
<evidence type="ECO:0000313" key="4">
    <source>
        <dbReference type="Proteomes" id="UP000325466"/>
    </source>
</evidence>
<keyword evidence="1" id="KW-0472">Membrane</keyword>
<accession>A0A5M3Y9I5</accession>
<dbReference type="Proteomes" id="UP000325466">
    <property type="component" value="Unassembled WGS sequence"/>
</dbReference>
<reference evidence="2" key="2">
    <citation type="submission" date="2019-10" db="EMBL/GenBank/DDBJ databases">
        <title>Draft genome sequence of Rhodococcus aetherivorans JCM 14343.</title>
        <authorList>
            <person name="Inoue D."/>
            <person name="Nakazawa M."/>
            <person name="Yamamoto N."/>
            <person name="Sei K."/>
            <person name="Ike M."/>
        </authorList>
    </citation>
    <scope>NUCLEOTIDE SEQUENCE</scope>
    <source>
        <strain evidence="2">JCM 14343</strain>
    </source>
</reference>
<reference evidence="3" key="3">
    <citation type="submission" date="2022-09" db="EMBL/GenBank/DDBJ databases">
        <title>The genome sequence of Rhodococcus aetherivorans N1.</title>
        <authorList>
            <person name="Jiang W."/>
        </authorList>
    </citation>
    <scope>NUCLEOTIDE SEQUENCE</scope>
    <source>
        <strain evidence="3">N1</strain>
    </source>
</reference>
<name>A0A5M3Y9I5_9NOCA</name>
<protein>
    <recommendedName>
        <fullName evidence="6">Integral membrane protein</fullName>
    </recommendedName>
</protein>
<evidence type="ECO:0000313" key="2">
    <source>
        <dbReference type="EMBL" id="GES35634.1"/>
    </source>
</evidence>
<reference evidence="2 4" key="1">
    <citation type="journal article" date="2018" name="Biodegradation">
        <title>1,4-Dioxane degradation characteristics of Rhodococcus aetherivorans JCM 14343.</title>
        <authorList>
            <person name="Inoue D."/>
            <person name="Tsunoda T."/>
            <person name="Yamamoto N."/>
            <person name="Ike M."/>
            <person name="Sei K."/>
        </authorList>
    </citation>
    <scope>NUCLEOTIDE SEQUENCE [LARGE SCALE GENOMIC DNA]</scope>
    <source>
        <strain evidence="2 4">JCM 14343</strain>
    </source>
</reference>
<evidence type="ECO:0000313" key="3">
    <source>
        <dbReference type="EMBL" id="UYF93740.1"/>
    </source>
</evidence>
<evidence type="ECO:0008006" key="6">
    <source>
        <dbReference type="Google" id="ProtNLM"/>
    </source>
</evidence>
<dbReference type="AlphaFoldDB" id="A0A5M3Y9I5"/>
<dbReference type="EMBL" id="CP106982">
    <property type="protein sequence ID" value="UYF93740.1"/>
    <property type="molecule type" value="Genomic_DNA"/>
</dbReference>
<evidence type="ECO:0000313" key="5">
    <source>
        <dbReference type="Proteomes" id="UP001163947"/>
    </source>
</evidence>
<sequence length="96" mass="9919">METERQGGNDEPLVAHPVVAFVLDGVLVLAVAVVGMWMFGSLLWAALGGAFCAATHLLCRATGNCGAPSRSTVTQPEKQKSVPVATDVRAEVAQAA</sequence>
<keyword evidence="4" id="KW-1185">Reference proteome</keyword>
<keyword evidence="1" id="KW-1133">Transmembrane helix</keyword>
<feature type="transmembrane region" description="Helical" evidence="1">
    <location>
        <begin position="18"/>
        <end position="39"/>
    </location>
</feature>
<evidence type="ECO:0000256" key="1">
    <source>
        <dbReference type="SAM" id="Phobius"/>
    </source>
</evidence>
<keyword evidence="1" id="KW-0812">Transmembrane</keyword>
<dbReference type="RefSeq" id="WP_043797559.1">
    <property type="nucleotide sequence ID" value="NZ_BAAAYP010000041.1"/>
</dbReference>
<dbReference type="GeneID" id="83623835"/>
<dbReference type="EMBL" id="BLAH01000026">
    <property type="protein sequence ID" value="GES35634.1"/>
    <property type="molecule type" value="Genomic_DNA"/>
</dbReference>
<proteinExistence type="predicted"/>
<dbReference type="Proteomes" id="UP001163947">
    <property type="component" value="Chromosome"/>
</dbReference>
<organism evidence="3 5">
    <name type="scientific">Rhodococcus aetherivorans</name>
    <dbReference type="NCBI Taxonomy" id="191292"/>
    <lineage>
        <taxon>Bacteria</taxon>
        <taxon>Bacillati</taxon>
        <taxon>Actinomycetota</taxon>
        <taxon>Actinomycetes</taxon>
        <taxon>Mycobacteriales</taxon>
        <taxon>Nocardiaceae</taxon>
        <taxon>Rhodococcus</taxon>
    </lineage>
</organism>